<dbReference type="GO" id="GO:0005762">
    <property type="term" value="C:mitochondrial large ribosomal subunit"/>
    <property type="evidence" value="ECO:0007669"/>
    <property type="project" value="TreeGrafter"/>
</dbReference>
<feature type="compositionally biased region" description="Low complexity" evidence="1">
    <location>
        <begin position="62"/>
        <end position="84"/>
    </location>
</feature>
<dbReference type="PANTHER" id="PTHR28266:SF1">
    <property type="entry name" value="LARGE RIBOSOMAL SUBUNIT PROTEIN ML58"/>
    <property type="match status" value="1"/>
</dbReference>
<comment type="caution">
    <text evidence="2">The sequence shown here is derived from an EMBL/GenBank/DDBJ whole genome shotgun (WGS) entry which is preliminary data.</text>
</comment>
<keyword evidence="3" id="KW-1185">Reference proteome</keyword>
<accession>A0A9P1M923</accession>
<sequence>MSSTLANQPLSKLLSSLRLSTTTSSTFLGPQTSLALRRSHQTTARTKRALRIRPHPSHVLRTADAPATATTTTTSSSSSSSGSSSALDEVLLFHGTDGSSSSAYVPPALRPVAEKKYHLSKDDVTEIRRRRWEDPETATIRNLAKEFDCSMKFVQIATQVPESYKEKLADGTRRMKATWGPRKLKAREDRKVRKQMLFHGEL</sequence>
<dbReference type="GO" id="GO:0003735">
    <property type="term" value="F:structural constituent of ribosome"/>
    <property type="evidence" value="ECO:0007669"/>
    <property type="project" value="TreeGrafter"/>
</dbReference>
<evidence type="ECO:0000313" key="3">
    <source>
        <dbReference type="Proteomes" id="UP000838763"/>
    </source>
</evidence>
<dbReference type="Pfam" id="PF12824">
    <property type="entry name" value="MRP-L20"/>
    <property type="match status" value="1"/>
</dbReference>
<reference evidence="2" key="1">
    <citation type="submission" date="2022-11" db="EMBL/GenBank/DDBJ databases">
        <authorList>
            <person name="Scott C."/>
            <person name="Bruce N."/>
        </authorList>
    </citation>
    <scope>NUCLEOTIDE SEQUENCE</scope>
</reference>
<gene>
    <name evidence="2" type="ORF">PPNO1_LOCUS2001</name>
</gene>
<dbReference type="OrthoDB" id="6021263at2759"/>
<name>A0A9P1M923_9PEZI</name>
<evidence type="ECO:0000313" key="2">
    <source>
        <dbReference type="EMBL" id="CAI4212235.1"/>
    </source>
</evidence>
<dbReference type="InterPro" id="IPR024388">
    <property type="entry name" value="Ribosomal_mL58"/>
</dbReference>
<dbReference type="Proteomes" id="UP000838763">
    <property type="component" value="Unassembled WGS sequence"/>
</dbReference>
<proteinExistence type="predicted"/>
<dbReference type="AlphaFoldDB" id="A0A9P1M923"/>
<dbReference type="PANTHER" id="PTHR28266">
    <property type="entry name" value="54S RIBOSOMAL PROTEIN L20, MITOCHONDRIAL"/>
    <property type="match status" value="1"/>
</dbReference>
<feature type="region of interest" description="Disordered" evidence="1">
    <location>
        <begin position="37"/>
        <end position="84"/>
    </location>
</feature>
<protein>
    <submittedName>
        <fullName evidence="2">Uncharacterized protein</fullName>
    </submittedName>
</protein>
<organism evidence="2 3">
    <name type="scientific">Parascedosporium putredinis</name>
    <dbReference type="NCBI Taxonomy" id="1442378"/>
    <lineage>
        <taxon>Eukaryota</taxon>
        <taxon>Fungi</taxon>
        <taxon>Dikarya</taxon>
        <taxon>Ascomycota</taxon>
        <taxon>Pezizomycotina</taxon>
        <taxon>Sordariomycetes</taxon>
        <taxon>Hypocreomycetidae</taxon>
        <taxon>Microascales</taxon>
        <taxon>Microascaceae</taxon>
        <taxon>Parascedosporium</taxon>
    </lineage>
</organism>
<dbReference type="EMBL" id="CALLCH030000004">
    <property type="protein sequence ID" value="CAI4212235.1"/>
    <property type="molecule type" value="Genomic_DNA"/>
</dbReference>
<feature type="compositionally biased region" description="Basic residues" evidence="1">
    <location>
        <begin position="37"/>
        <end position="58"/>
    </location>
</feature>
<evidence type="ECO:0000256" key="1">
    <source>
        <dbReference type="SAM" id="MobiDB-lite"/>
    </source>
</evidence>